<name>A0A9X9LEF5_GULGU</name>
<keyword evidence="2" id="KW-1185">Reference proteome</keyword>
<comment type="caution">
    <text evidence="1">The sequence shown here is derived from an EMBL/GenBank/DDBJ whole genome shotgun (WGS) entry which is preliminary data.</text>
</comment>
<dbReference type="Proteomes" id="UP000269945">
    <property type="component" value="Unassembled WGS sequence"/>
</dbReference>
<proteinExistence type="predicted"/>
<accession>A0A9X9LEF5</accession>
<sequence length="29" mass="3133">MVGEAEGEELSRIPRNCPCHVPKPVLSPS</sequence>
<protein>
    <submittedName>
        <fullName evidence="1">Uncharacterized protein</fullName>
    </submittedName>
</protein>
<dbReference type="EMBL" id="CYRY02001549">
    <property type="protein sequence ID" value="VCW66189.1"/>
    <property type="molecule type" value="Genomic_DNA"/>
</dbReference>
<reference evidence="1 2" key="1">
    <citation type="submission" date="2018-10" db="EMBL/GenBank/DDBJ databases">
        <authorList>
            <person name="Ekblom R."/>
            <person name="Jareborg N."/>
        </authorList>
    </citation>
    <scope>NUCLEOTIDE SEQUENCE [LARGE SCALE GENOMIC DNA]</scope>
    <source>
        <tissue evidence="1">Muscle</tissue>
    </source>
</reference>
<evidence type="ECO:0000313" key="1">
    <source>
        <dbReference type="EMBL" id="VCW66189.1"/>
    </source>
</evidence>
<evidence type="ECO:0000313" key="2">
    <source>
        <dbReference type="Proteomes" id="UP000269945"/>
    </source>
</evidence>
<gene>
    <name evidence="1" type="ORF">BN2614_LOCUS1</name>
</gene>
<dbReference type="AlphaFoldDB" id="A0A9X9LEF5"/>
<organism evidence="1 2">
    <name type="scientific">Gulo gulo</name>
    <name type="common">Wolverine</name>
    <name type="synonym">Gluton</name>
    <dbReference type="NCBI Taxonomy" id="48420"/>
    <lineage>
        <taxon>Eukaryota</taxon>
        <taxon>Metazoa</taxon>
        <taxon>Chordata</taxon>
        <taxon>Craniata</taxon>
        <taxon>Vertebrata</taxon>
        <taxon>Euteleostomi</taxon>
        <taxon>Mammalia</taxon>
        <taxon>Eutheria</taxon>
        <taxon>Laurasiatheria</taxon>
        <taxon>Carnivora</taxon>
        <taxon>Caniformia</taxon>
        <taxon>Musteloidea</taxon>
        <taxon>Mustelidae</taxon>
        <taxon>Guloninae</taxon>
        <taxon>Gulo</taxon>
    </lineage>
</organism>